<feature type="region of interest" description="Disordered" evidence="1">
    <location>
        <begin position="1"/>
        <end position="24"/>
    </location>
</feature>
<accession>A0A8T3D2J3</accession>
<dbReference type="Proteomes" id="UP000829720">
    <property type="component" value="Unassembled WGS sequence"/>
</dbReference>
<sequence length="99" mass="10711">MGRWCSGTLSDPMERSASATVSAPQVRRRPLPATLCDVNINDAVQPTAVIPAAFSGWKGLVLFCSENTTCSAGQHTTHVWPCHVIRHPALLAVPSFWKV</sequence>
<reference evidence="2" key="1">
    <citation type="submission" date="2021-01" db="EMBL/GenBank/DDBJ databases">
        <authorList>
            <person name="Zahm M."/>
            <person name="Roques C."/>
            <person name="Cabau C."/>
            <person name="Klopp C."/>
            <person name="Donnadieu C."/>
            <person name="Jouanno E."/>
            <person name="Lampietro C."/>
            <person name="Louis A."/>
            <person name="Herpin A."/>
            <person name="Echchiki A."/>
            <person name="Berthelot C."/>
            <person name="Parey E."/>
            <person name="Roest-Crollius H."/>
            <person name="Braasch I."/>
            <person name="Postlethwait J."/>
            <person name="Bobe J."/>
            <person name="Montfort J."/>
            <person name="Bouchez O."/>
            <person name="Begum T."/>
            <person name="Mejri S."/>
            <person name="Adams A."/>
            <person name="Chen W.-J."/>
            <person name="Guiguen Y."/>
        </authorList>
    </citation>
    <scope>NUCLEOTIDE SEQUENCE</scope>
    <source>
        <tissue evidence="2">Blood</tissue>
    </source>
</reference>
<dbReference type="EMBL" id="JAERUA010000015">
    <property type="protein sequence ID" value="KAI1889867.1"/>
    <property type="molecule type" value="Genomic_DNA"/>
</dbReference>
<dbReference type="AlphaFoldDB" id="A0A8T3D2J3"/>
<evidence type="ECO:0000313" key="3">
    <source>
        <dbReference type="Proteomes" id="UP000829720"/>
    </source>
</evidence>
<comment type="caution">
    <text evidence="2">The sequence shown here is derived from an EMBL/GenBank/DDBJ whole genome shotgun (WGS) entry which is preliminary data.</text>
</comment>
<proteinExistence type="predicted"/>
<name>A0A8T3D2J3_9TELE</name>
<evidence type="ECO:0000313" key="2">
    <source>
        <dbReference type="EMBL" id="KAI1889867.1"/>
    </source>
</evidence>
<keyword evidence="3" id="KW-1185">Reference proteome</keyword>
<gene>
    <name evidence="2" type="ORF">AGOR_G00167340</name>
</gene>
<organism evidence="2 3">
    <name type="scientific">Albula goreensis</name>
    <dbReference type="NCBI Taxonomy" id="1534307"/>
    <lineage>
        <taxon>Eukaryota</taxon>
        <taxon>Metazoa</taxon>
        <taxon>Chordata</taxon>
        <taxon>Craniata</taxon>
        <taxon>Vertebrata</taxon>
        <taxon>Euteleostomi</taxon>
        <taxon>Actinopterygii</taxon>
        <taxon>Neopterygii</taxon>
        <taxon>Teleostei</taxon>
        <taxon>Albuliformes</taxon>
        <taxon>Albulidae</taxon>
        <taxon>Albula</taxon>
    </lineage>
</organism>
<protein>
    <submittedName>
        <fullName evidence="2">Uncharacterized protein</fullName>
    </submittedName>
</protein>
<evidence type="ECO:0000256" key="1">
    <source>
        <dbReference type="SAM" id="MobiDB-lite"/>
    </source>
</evidence>